<reference evidence="1" key="1">
    <citation type="submission" date="2006-06" db="EMBL/GenBank/DDBJ databases">
        <title>Complete sequence of Trichodesmium erythraeum IMS101.</title>
        <authorList>
            <consortium name="US DOE Joint Genome Institute"/>
            <person name="Copeland A."/>
            <person name="Lucas S."/>
            <person name="Lapidus A."/>
            <person name="Barry K."/>
            <person name="Detter J.C."/>
            <person name="Glavina del Rio T."/>
            <person name="Hammon N."/>
            <person name="Israni S."/>
            <person name="Dalin E."/>
            <person name="Tice H."/>
            <person name="Pitluck S."/>
            <person name="Kiss H."/>
            <person name="Munk A.C."/>
            <person name="Brettin T."/>
            <person name="Bruce D."/>
            <person name="Han C."/>
            <person name="Tapia R."/>
            <person name="Gilna P."/>
            <person name="Schmutz J."/>
            <person name="Larimer F."/>
            <person name="Land M."/>
            <person name="Hauser L."/>
            <person name="Kyrpides N."/>
            <person name="Kim E."/>
            <person name="Richardson P."/>
        </authorList>
    </citation>
    <scope>NUCLEOTIDE SEQUENCE [LARGE SCALE GENOMIC DNA]</scope>
    <source>
        <strain evidence="1">IMS101</strain>
    </source>
</reference>
<dbReference type="HOGENOM" id="CLU_2637021_0_0_3"/>
<name>Q10W48_TRIEI</name>
<dbReference type="EMBL" id="CP000393">
    <property type="protein sequence ID" value="ABG53526.1"/>
    <property type="molecule type" value="Genomic_DNA"/>
</dbReference>
<organism evidence="1">
    <name type="scientific">Trichodesmium erythraeum (strain IMS101)</name>
    <dbReference type="NCBI Taxonomy" id="203124"/>
    <lineage>
        <taxon>Bacteria</taxon>
        <taxon>Bacillati</taxon>
        <taxon>Cyanobacteriota</taxon>
        <taxon>Cyanophyceae</taxon>
        <taxon>Oscillatoriophycideae</taxon>
        <taxon>Oscillatoriales</taxon>
        <taxon>Microcoleaceae</taxon>
        <taxon>Trichodesmium</taxon>
    </lineage>
</organism>
<sequence length="77" mass="8951">MVKNLFNFTSELVLILDRTQWQNINILMITVAWKKRALPIYWKILSHKGASNLTEQKSVIRPVLKLLKAHKIILTAP</sequence>
<dbReference type="RefSeq" id="WP_011613846.1">
    <property type="nucleotide sequence ID" value="NC_008312.1"/>
</dbReference>
<dbReference type="OrthoDB" id="468082at2"/>
<evidence type="ECO:0000313" key="1">
    <source>
        <dbReference type="EMBL" id="ABG53526.1"/>
    </source>
</evidence>
<dbReference type="eggNOG" id="COG3385">
    <property type="taxonomic scope" value="Bacteria"/>
</dbReference>
<proteinExistence type="predicted"/>
<dbReference type="AlphaFoldDB" id="Q10W48"/>
<dbReference type="KEGG" id="ter:Tery_4546"/>
<protein>
    <recommendedName>
        <fullName evidence="2">Transposase</fullName>
    </recommendedName>
</protein>
<gene>
    <name evidence="1" type="ordered locus">Tery_4546</name>
</gene>
<accession>Q10W48</accession>
<evidence type="ECO:0008006" key="2">
    <source>
        <dbReference type="Google" id="ProtNLM"/>
    </source>
</evidence>